<keyword evidence="3" id="KW-1185">Reference proteome</keyword>
<dbReference type="Proteomes" id="UP000758603">
    <property type="component" value="Unassembled WGS sequence"/>
</dbReference>
<dbReference type="RefSeq" id="XP_045956407.1">
    <property type="nucleotide sequence ID" value="XM_046103327.1"/>
</dbReference>
<dbReference type="GeneID" id="70132219"/>
<protein>
    <submittedName>
        <fullName evidence="2">Uncharacterized protein</fullName>
    </submittedName>
</protein>
<feature type="signal peptide" evidence="1">
    <location>
        <begin position="1"/>
        <end position="18"/>
    </location>
</feature>
<accession>A0A9P8UHE0</accession>
<dbReference type="OrthoDB" id="3836772at2759"/>
<dbReference type="EMBL" id="JAGPXC010000006">
    <property type="protein sequence ID" value="KAH6652129.1"/>
    <property type="molecule type" value="Genomic_DNA"/>
</dbReference>
<name>A0A9P8UHE0_9PEZI</name>
<dbReference type="AlphaFoldDB" id="A0A9P8UHE0"/>
<evidence type="ECO:0000256" key="1">
    <source>
        <dbReference type="SAM" id="SignalP"/>
    </source>
</evidence>
<proteinExistence type="predicted"/>
<evidence type="ECO:0000313" key="3">
    <source>
        <dbReference type="Proteomes" id="UP000758603"/>
    </source>
</evidence>
<keyword evidence="1" id="KW-0732">Signal</keyword>
<evidence type="ECO:0000313" key="2">
    <source>
        <dbReference type="EMBL" id="KAH6652129.1"/>
    </source>
</evidence>
<sequence>MSFTSVILYIFLTSLASALPAGDLPNPTLGSWTLSNNYIACSDDSCSYSFRLERIGSSRPDSADCNFVVKSAANFTAGRTDFKNVPCTLGSDYLVSGGHSANLGNVVLYVYEILQNNWAWFGYDTNEFVSGPSKTSPVYGGPGLLLQPSATE</sequence>
<reference evidence="2" key="1">
    <citation type="journal article" date="2021" name="Nat. Commun.">
        <title>Genetic determinants of endophytism in the Arabidopsis root mycobiome.</title>
        <authorList>
            <person name="Mesny F."/>
            <person name="Miyauchi S."/>
            <person name="Thiergart T."/>
            <person name="Pickel B."/>
            <person name="Atanasova L."/>
            <person name="Karlsson M."/>
            <person name="Huettel B."/>
            <person name="Barry K.W."/>
            <person name="Haridas S."/>
            <person name="Chen C."/>
            <person name="Bauer D."/>
            <person name="Andreopoulos W."/>
            <person name="Pangilinan J."/>
            <person name="LaButti K."/>
            <person name="Riley R."/>
            <person name="Lipzen A."/>
            <person name="Clum A."/>
            <person name="Drula E."/>
            <person name="Henrissat B."/>
            <person name="Kohler A."/>
            <person name="Grigoriev I.V."/>
            <person name="Martin F.M."/>
            <person name="Hacquard S."/>
        </authorList>
    </citation>
    <scope>NUCLEOTIDE SEQUENCE</scope>
    <source>
        <strain evidence="2">MPI-SDFR-AT-0073</strain>
    </source>
</reference>
<organism evidence="2 3">
    <name type="scientific">Truncatella angustata</name>
    <dbReference type="NCBI Taxonomy" id="152316"/>
    <lineage>
        <taxon>Eukaryota</taxon>
        <taxon>Fungi</taxon>
        <taxon>Dikarya</taxon>
        <taxon>Ascomycota</taxon>
        <taxon>Pezizomycotina</taxon>
        <taxon>Sordariomycetes</taxon>
        <taxon>Xylariomycetidae</taxon>
        <taxon>Amphisphaeriales</taxon>
        <taxon>Sporocadaceae</taxon>
        <taxon>Truncatella</taxon>
    </lineage>
</organism>
<comment type="caution">
    <text evidence="2">The sequence shown here is derived from an EMBL/GenBank/DDBJ whole genome shotgun (WGS) entry which is preliminary data.</text>
</comment>
<gene>
    <name evidence="2" type="ORF">BKA67DRAFT_573098</name>
</gene>
<feature type="chain" id="PRO_5040206256" evidence="1">
    <location>
        <begin position="19"/>
        <end position="152"/>
    </location>
</feature>